<accession>A0A176X943</accession>
<dbReference type="InterPro" id="IPR014729">
    <property type="entry name" value="Rossmann-like_a/b/a_fold"/>
</dbReference>
<dbReference type="PRINTS" id="PR01438">
    <property type="entry name" value="UNVRSLSTRESS"/>
</dbReference>
<gene>
    <name evidence="3" type="ORF">A7J57_05125</name>
</gene>
<organism evidence="3 4">
    <name type="scientific">Agrobacterium tumefaciens</name>
    <dbReference type="NCBI Taxonomy" id="358"/>
    <lineage>
        <taxon>Bacteria</taxon>
        <taxon>Pseudomonadati</taxon>
        <taxon>Pseudomonadota</taxon>
        <taxon>Alphaproteobacteria</taxon>
        <taxon>Hyphomicrobiales</taxon>
        <taxon>Rhizobiaceae</taxon>
        <taxon>Rhizobium/Agrobacterium group</taxon>
        <taxon>Agrobacterium</taxon>
        <taxon>Agrobacterium tumefaciens complex</taxon>
    </lineage>
</organism>
<proteinExistence type="inferred from homology"/>
<comment type="similarity">
    <text evidence="1">Belongs to the universal stress protein A family.</text>
</comment>
<dbReference type="Gene3D" id="3.40.50.620">
    <property type="entry name" value="HUPs"/>
    <property type="match status" value="1"/>
</dbReference>
<reference evidence="3 4" key="1">
    <citation type="submission" date="2016-05" db="EMBL/GenBank/DDBJ databases">
        <authorList>
            <person name="Lavstsen T."/>
            <person name="Jespersen J.S."/>
        </authorList>
    </citation>
    <scope>NUCLEOTIDE SEQUENCE [LARGE SCALE GENOMIC DNA]</scope>
    <source>
        <strain evidence="3 4">KCJ1736</strain>
    </source>
</reference>
<dbReference type="Proteomes" id="UP000077098">
    <property type="component" value="Unassembled WGS sequence"/>
</dbReference>
<dbReference type="Pfam" id="PF00582">
    <property type="entry name" value="Usp"/>
    <property type="match status" value="1"/>
</dbReference>
<comment type="caution">
    <text evidence="3">The sequence shown here is derived from an EMBL/GenBank/DDBJ whole genome shotgun (WGS) entry which is preliminary data.</text>
</comment>
<name>A0A176X943_AGRTU</name>
<dbReference type="InterPro" id="IPR006015">
    <property type="entry name" value="Universal_stress_UspA"/>
</dbReference>
<dbReference type="EMBL" id="LXPS01000022">
    <property type="protein sequence ID" value="OAE43644.1"/>
    <property type="molecule type" value="Genomic_DNA"/>
</dbReference>
<dbReference type="AlphaFoldDB" id="A0A176X943"/>
<evidence type="ECO:0000313" key="3">
    <source>
        <dbReference type="EMBL" id="OAE43644.1"/>
    </source>
</evidence>
<protein>
    <submittedName>
        <fullName evidence="3">Universal stress protein UspA</fullName>
    </submittedName>
</protein>
<dbReference type="PANTHER" id="PTHR46268:SF15">
    <property type="entry name" value="UNIVERSAL STRESS PROTEIN HP_0031"/>
    <property type="match status" value="1"/>
</dbReference>
<dbReference type="RefSeq" id="WP_063949657.1">
    <property type="nucleotide sequence ID" value="NZ_CP072308.1"/>
</dbReference>
<sequence>MFKHILIPTDGSPLAQIAIDQGFALAREAGAKVTVVTVSEPFHVIASDVDDIAAIAEEEFHRCEEAEHLLRDTQAHAAAMGIDCEALLARAGRPDEAIIEIADRTGCDLIAMASHRRRSFIEMLLGSITAKVLKNSKIPVLVYRQ</sequence>
<feature type="domain" description="UspA" evidence="2">
    <location>
        <begin position="1"/>
        <end position="144"/>
    </location>
</feature>
<evidence type="ECO:0000259" key="2">
    <source>
        <dbReference type="Pfam" id="PF00582"/>
    </source>
</evidence>
<evidence type="ECO:0000256" key="1">
    <source>
        <dbReference type="ARBA" id="ARBA00008791"/>
    </source>
</evidence>
<dbReference type="SUPFAM" id="SSF52402">
    <property type="entry name" value="Adenine nucleotide alpha hydrolases-like"/>
    <property type="match status" value="1"/>
</dbReference>
<dbReference type="InterPro" id="IPR006016">
    <property type="entry name" value="UspA"/>
</dbReference>
<dbReference type="PANTHER" id="PTHR46268">
    <property type="entry name" value="STRESS RESPONSE PROTEIN NHAX"/>
    <property type="match status" value="1"/>
</dbReference>
<dbReference type="CDD" id="cd00293">
    <property type="entry name" value="USP-like"/>
    <property type="match status" value="1"/>
</dbReference>
<evidence type="ECO:0000313" key="4">
    <source>
        <dbReference type="Proteomes" id="UP000077098"/>
    </source>
</evidence>